<evidence type="ECO:0000313" key="5">
    <source>
        <dbReference type="Proteomes" id="UP000318571"/>
    </source>
</evidence>
<feature type="region of interest" description="Disordered" evidence="2">
    <location>
        <begin position="36"/>
        <end position="57"/>
    </location>
</feature>
<name>A0A553N824_TIGCA</name>
<proteinExistence type="predicted"/>
<sequence length="186" mass="21998">MKNFTVNLNELQMSLSLARSETMELFKDILKTLGNKPNDPEATSSSASTNGSTGSITKAKRRPIFKRRFHLRQRASDIKEISGQIWECHICSYWSYSKQALKRHKFRHEERCVKSRNLIMDVNEQEKLNEDHHPKHTSPATPSRRYRMRPRSVAYNQIDGHLYQCHSCPAWFYQRNHVLRHQNNHH</sequence>
<keyword evidence="1" id="KW-0862">Zinc</keyword>
<evidence type="ECO:0000256" key="2">
    <source>
        <dbReference type="SAM" id="MobiDB-lite"/>
    </source>
</evidence>
<evidence type="ECO:0000313" key="4">
    <source>
        <dbReference type="EMBL" id="TRY61594.1"/>
    </source>
</evidence>
<evidence type="ECO:0000259" key="3">
    <source>
        <dbReference type="PROSITE" id="PS50157"/>
    </source>
</evidence>
<reference evidence="4 5" key="1">
    <citation type="journal article" date="2018" name="Nat. Ecol. Evol.">
        <title>Genomic signatures of mitonuclear coevolution across populations of Tigriopus californicus.</title>
        <authorList>
            <person name="Barreto F.S."/>
            <person name="Watson E.T."/>
            <person name="Lima T.G."/>
            <person name="Willett C.S."/>
            <person name="Edmands S."/>
            <person name="Li W."/>
            <person name="Burton R.S."/>
        </authorList>
    </citation>
    <scope>NUCLEOTIDE SEQUENCE [LARGE SCALE GENOMIC DNA]</scope>
    <source>
        <strain evidence="4 5">San Diego</strain>
    </source>
</reference>
<dbReference type="GO" id="GO:0008270">
    <property type="term" value="F:zinc ion binding"/>
    <property type="evidence" value="ECO:0007669"/>
    <property type="project" value="UniProtKB-KW"/>
</dbReference>
<gene>
    <name evidence="4" type="ORF">TCAL_14936</name>
</gene>
<keyword evidence="5" id="KW-1185">Reference proteome</keyword>
<dbReference type="SMART" id="SM00355">
    <property type="entry name" value="ZnF_C2H2"/>
    <property type="match status" value="2"/>
</dbReference>
<dbReference type="Proteomes" id="UP000318571">
    <property type="component" value="Chromosome 8"/>
</dbReference>
<dbReference type="AlphaFoldDB" id="A0A553N824"/>
<keyword evidence="1" id="KW-0479">Metal-binding</keyword>
<feature type="compositionally biased region" description="Low complexity" evidence="2">
    <location>
        <begin position="42"/>
        <end position="55"/>
    </location>
</feature>
<protein>
    <recommendedName>
        <fullName evidence="3">C2H2-type domain-containing protein</fullName>
    </recommendedName>
</protein>
<evidence type="ECO:0000256" key="1">
    <source>
        <dbReference type="PROSITE-ProRule" id="PRU00042"/>
    </source>
</evidence>
<dbReference type="InterPro" id="IPR013087">
    <property type="entry name" value="Znf_C2H2_type"/>
</dbReference>
<organism evidence="4 5">
    <name type="scientific">Tigriopus californicus</name>
    <name type="common">Marine copepod</name>
    <dbReference type="NCBI Taxonomy" id="6832"/>
    <lineage>
        <taxon>Eukaryota</taxon>
        <taxon>Metazoa</taxon>
        <taxon>Ecdysozoa</taxon>
        <taxon>Arthropoda</taxon>
        <taxon>Crustacea</taxon>
        <taxon>Multicrustacea</taxon>
        <taxon>Hexanauplia</taxon>
        <taxon>Copepoda</taxon>
        <taxon>Harpacticoida</taxon>
        <taxon>Harpacticidae</taxon>
        <taxon>Tigriopus</taxon>
    </lineage>
</organism>
<dbReference type="PROSITE" id="PS50157">
    <property type="entry name" value="ZINC_FINGER_C2H2_2"/>
    <property type="match status" value="1"/>
</dbReference>
<dbReference type="PROSITE" id="PS00028">
    <property type="entry name" value="ZINC_FINGER_C2H2_1"/>
    <property type="match status" value="1"/>
</dbReference>
<feature type="domain" description="C2H2-type" evidence="3">
    <location>
        <begin position="163"/>
        <end position="186"/>
    </location>
</feature>
<accession>A0A553N824</accession>
<dbReference type="EMBL" id="VCGU01000459">
    <property type="protein sequence ID" value="TRY61594.1"/>
    <property type="molecule type" value="Genomic_DNA"/>
</dbReference>
<keyword evidence="1" id="KW-0863">Zinc-finger</keyword>
<comment type="caution">
    <text evidence="4">The sequence shown here is derived from an EMBL/GenBank/DDBJ whole genome shotgun (WGS) entry which is preliminary data.</text>
</comment>